<organism evidence="2 3">
    <name type="scientific">Mucilaginibacter angelicae</name>
    <dbReference type="NCBI Taxonomy" id="869718"/>
    <lineage>
        <taxon>Bacteria</taxon>
        <taxon>Pseudomonadati</taxon>
        <taxon>Bacteroidota</taxon>
        <taxon>Sphingobacteriia</taxon>
        <taxon>Sphingobacteriales</taxon>
        <taxon>Sphingobacteriaceae</taxon>
        <taxon>Mucilaginibacter</taxon>
    </lineage>
</organism>
<reference evidence="2 3" key="1">
    <citation type="submission" date="2024-09" db="EMBL/GenBank/DDBJ databases">
        <authorList>
            <person name="Sun Q."/>
            <person name="Mori K."/>
        </authorList>
    </citation>
    <scope>NUCLEOTIDE SEQUENCE [LARGE SCALE GENOMIC DNA]</scope>
    <source>
        <strain evidence="2 3">NCAIM B.02415</strain>
    </source>
</reference>
<dbReference type="EMBL" id="JBHLTS010000076">
    <property type="protein sequence ID" value="MFC0517802.1"/>
    <property type="molecule type" value="Genomic_DNA"/>
</dbReference>
<feature type="transmembrane region" description="Helical" evidence="1">
    <location>
        <begin position="12"/>
        <end position="30"/>
    </location>
</feature>
<keyword evidence="1" id="KW-1133">Transmembrane helix</keyword>
<keyword evidence="1" id="KW-0472">Membrane</keyword>
<keyword evidence="3" id="KW-1185">Reference proteome</keyword>
<dbReference type="Proteomes" id="UP001589828">
    <property type="component" value="Unassembled WGS sequence"/>
</dbReference>
<evidence type="ECO:0000256" key="1">
    <source>
        <dbReference type="SAM" id="Phobius"/>
    </source>
</evidence>
<feature type="transmembrane region" description="Helical" evidence="1">
    <location>
        <begin position="232"/>
        <end position="253"/>
    </location>
</feature>
<keyword evidence="1" id="KW-0812">Transmembrane</keyword>
<name>A0ABV6LEC4_9SPHI</name>
<evidence type="ECO:0000313" key="3">
    <source>
        <dbReference type="Proteomes" id="UP001589828"/>
    </source>
</evidence>
<accession>A0ABV6LEC4</accession>
<protein>
    <submittedName>
        <fullName evidence="2">Uncharacterized protein</fullName>
    </submittedName>
</protein>
<evidence type="ECO:0000313" key="2">
    <source>
        <dbReference type="EMBL" id="MFC0517802.1"/>
    </source>
</evidence>
<sequence>MFNLPFPTDSLYKFAFMFGLVLIVYSFYYSDSHLDKYDKKQTYQKLDSLKARNVIIDSSKSDNLYNYKYYETFKEKEFFTVSDSKVWFKNFRTEWHYDTTNVVIKSKFSQILNFPESENQPLIKELRTFVLAPNTSNHEFKDQLLKLLSAYTKKKPEVKQLFDDIAKEPDQTKIKSTLKSFFEHFYEKSDREYFNESNALFTIISDWNTKDKEATNDRITQFADRYNEFTRYFYALLFLGIILFIIGTAGWYYKLQRPQDMLLKKQLAEADKKAVESEGKEFKARKHFEPKILPRPEVRNKI</sequence>
<proteinExistence type="predicted"/>
<comment type="caution">
    <text evidence="2">The sequence shown here is derived from an EMBL/GenBank/DDBJ whole genome shotgun (WGS) entry which is preliminary data.</text>
</comment>
<gene>
    <name evidence="2" type="ORF">ACFFGT_26555</name>
</gene>
<dbReference type="RefSeq" id="WP_377025537.1">
    <property type="nucleotide sequence ID" value="NZ_JBHLTS010000076.1"/>
</dbReference>